<organism evidence="1 2">
    <name type="scientific">Phytophthora fragariae</name>
    <dbReference type="NCBI Taxonomy" id="53985"/>
    <lineage>
        <taxon>Eukaryota</taxon>
        <taxon>Sar</taxon>
        <taxon>Stramenopiles</taxon>
        <taxon>Oomycota</taxon>
        <taxon>Peronosporomycetes</taxon>
        <taxon>Peronosporales</taxon>
        <taxon>Peronosporaceae</taxon>
        <taxon>Phytophthora</taxon>
    </lineage>
</organism>
<dbReference type="Proteomes" id="UP000433483">
    <property type="component" value="Unassembled WGS sequence"/>
</dbReference>
<gene>
    <name evidence="1" type="ORF">PF005_g33715</name>
</gene>
<evidence type="ECO:0000313" key="1">
    <source>
        <dbReference type="EMBL" id="KAE9144044.1"/>
    </source>
</evidence>
<proteinExistence type="predicted"/>
<keyword evidence="2" id="KW-1185">Reference proteome</keyword>
<accession>A0A6A3U336</accession>
<dbReference type="EMBL" id="QXGB01012094">
    <property type="protein sequence ID" value="KAE9144044.1"/>
    <property type="molecule type" value="Genomic_DNA"/>
</dbReference>
<evidence type="ECO:0000313" key="2">
    <source>
        <dbReference type="Proteomes" id="UP000433483"/>
    </source>
</evidence>
<protein>
    <submittedName>
        <fullName evidence="1">Uncharacterized protein</fullName>
    </submittedName>
</protein>
<sequence length="78" mass="8884">MNQSAARSLSDPESTLRCWRVERPRFYSSCKGGDRYVLAARLSASGETNELRRRFFIAHIVPMGYGGSWNDRDVLDLS</sequence>
<name>A0A6A3U336_9STRA</name>
<reference evidence="1 2" key="1">
    <citation type="submission" date="2018-08" db="EMBL/GenBank/DDBJ databases">
        <title>Genomic investigation of the strawberry pathogen Phytophthora fragariae indicates pathogenicity is determined by transcriptional variation in three key races.</title>
        <authorList>
            <person name="Adams T.M."/>
            <person name="Armitage A.D."/>
            <person name="Sobczyk M.K."/>
            <person name="Bates H.J."/>
            <person name="Dunwell J.M."/>
            <person name="Nellist C.F."/>
            <person name="Harrison R.J."/>
        </authorList>
    </citation>
    <scope>NUCLEOTIDE SEQUENCE [LARGE SCALE GENOMIC DNA]</scope>
    <source>
        <strain evidence="1 2">NOV-27</strain>
    </source>
</reference>
<dbReference type="AlphaFoldDB" id="A0A6A3U336"/>
<comment type="caution">
    <text evidence="1">The sequence shown here is derived from an EMBL/GenBank/DDBJ whole genome shotgun (WGS) entry which is preliminary data.</text>
</comment>